<dbReference type="EC" id="2.1.1.-" evidence="6"/>
<gene>
    <name evidence="7" type="ORF">CAG99_06040</name>
</gene>
<evidence type="ECO:0000256" key="6">
    <source>
        <dbReference type="RuleBase" id="RU362030"/>
    </source>
</evidence>
<dbReference type="RefSeq" id="WP_086157981.1">
    <property type="nucleotide sequence ID" value="NZ_CP021121.1"/>
</dbReference>
<dbReference type="PANTHER" id="PTHR43619:SF2">
    <property type="entry name" value="S-ADENOSYL-L-METHIONINE-DEPENDENT METHYLTRANSFERASES SUPERFAMILY PROTEIN"/>
    <property type="match status" value="1"/>
</dbReference>
<evidence type="ECO:0000313" key="7">
    <source>
        <dbReference type="EMBL" id="ARQ68473.1"/>
    </source>
</evidence>
<dbReference type="AlphaFoldDB" id="A0A1W7CUI7"/>
<dbReference type="Gene3D" id="3.40.50.150">
    <property type="entry name" value="Vaccinia Virus protein VP39"/>
    <property type="match status" value="1"/>
</dbReference>
<evidence type="ECO:0000256" key="3">
    <source>
        <dbReference type="ARBA" id="ARBA00022603"/>
    </source>
</evidence>
<evidence type="ECO:0000256" key="2">
    <source>
        <dbReference type="ARBA" id="ARBA00008138"/>
    </source>
</evidence>
<dbReference type="OrthoDB" id="9806164at2"/>
<dbReference type="InterPro" id="IPR011610">
    <property type="entry name" value="SAM_mthyl_Trfase_ML2640-like"/>
</dbReference>
<sequence>MEAVSYTAQWTAAARAEESAREDALFRDPLARDLAAPRGFELLDEYGGGGLLPFIAIRTRYLDDSVEEILRDNGPRQVVFVAAGMDTRAFRLSWPAGTTVYEVDHGPLLAEKSRRLAGLGALPASGADRREVPADLAGTWLPALRAAGFDPAEPTLWVVEGLLFFLTEDQANGVLTTLAGASAPGSWLAVDLVSRALLRSPFSQTFLKALRAAGTPWRFGTDEPEEFLAAAGWKVRDLREPGEEGAGAGRWPYEVQPRERRGASRSWLVRAEIAGR</sequence>
<reference evidence="7 8" key="1">
    <citation type="submission" date="2017-05" db="EMBL/GenBank/DDBJ databases">
        <title>Complete genome sequence of Streptomyces sp. SCSIO 03032 revealed the diverse biosynthetic pathways for its bioactive secondary metabolites.</title>
        <authorList>
            <person name="Ma L."/>
            <person name="Zhu Y."/>
            <person name="Zhang W."/>
            <person name="Zhang G."/>
            <person name="Tian X."/>
            <person name="Zhang S."/>
            <person name="Zhang C."/>
        </authorList>
    </citation>
    <scope>NUCLEOTIDE SEQUENCE [LARGE SCALE GENOMIC DNA]</scope>
    <source>
        <strain evidence="7 8">SCSIO 03032</strain>
    </source>
</reference>
<evidence type="ECO:0000256" key="5">
    <source>
        <dbReference type="ARBA" id="ARBA00022691"/>
    </source>
</evidence>
<name>A0A1W7CUI7_9ACTN</name>
<evidence type="ECO:0000256" key="4">
    <source>
        <dbReference type="ARBA" id="ARBA00022679"/>
    </source>
</evidence>
<dbReference type="InterPro" id="IPR029063">
    <property type="entry name" value="SAM-dependent_MTases_sf"/>
</dbReference>
<dbReference type="GO" id="GO:0032259">
    <property type="term" value="P:methylation"/>
    <property type="evidence" value="ECO:0007669"/>
    <property type="project" value="UniProtKB-KW"/>
</dbReference>
<dbReference type="Proteomes" id="UP000194218">
    <property type="component" value="Chromosome"/>
</dbReference>
<keyword evidence="5 6" id="KW-0949">S-adenosyl-L-methionine</keyword>
<dbReference type="EMBL" id="CP021121">
    <property type="protein sequence ID" value="ARQ68473.1"/>
    <property type="molecule type" value="Genomic_DNA"/>
</dbReference>
<evidence type="ECO:0000256" key="1">
    <source>
        <dbReference type="ARBA" id="ARBA00003907"/>
    </source>
</evidence>
<dbReference type="KEGG" id="smao:CAG99_06040"/>
<accession>A0A1W7CUI7</accession>
<dbReference type="InterPro" id="IPR007213">
    <property type="entry name" value="Ppm1/Ppm2/Tcmp"/>
</dbReference>
<comment type="function">
    <text evidence="1 6">Exhibits S-adenosyl-L-methionine-dependent methyltransferase activity.</text>
</comment>
<dbReference type="PANTHER" id="PTHR43619">
    <property type="entry name" value="S-ADENOSYL-L-METHIONINE-DEPENDENT METHYLTRANSFERASE YKTD-RELATED"/>
    <property type="match status" value="1"/>
</dbReference>
<keyword evidence="3 6" id="KW-0489">Methyltransferase</keyword>
<dbReference type="NCBIfam" id="TIGR00027">
    <property type="entry name" value="mthyl_TIGR00027"/>
    <property type="match status" value="1"/>
</dbReference>
<proteinExistence type="inferred from homology"/>
<dbReference type="SUPFAM" id="SSF53335">
    <property type="entry name" value="S-adenosyl-L-methionine-dependent methyltransferases"/>
    <property type="match status" value="1"/>
</dbReference>
<organism evidence="7 8">
    <name type="scientific">Streptomyces marincola</name>
    <dbReference type="NCBI Taxonomy" id="2878388"/>
    <lineage>
        <taxon>Bacteria</taxon>
        <taxon>Bacillati</taxon>
        <taxon>Actinomycetota</taxon>
        <taxon>Actinomycetes</taxon>
        <taxon>Kitasatosporales</taxon>
        <taxon>Streptomycetaceae</taxon>
        <taxon>Streptomyces</taxon>
    </lineage>
</organism>
<evidence type="ECO:0000313" key="8">
    <source>
        <dbReference type="Proteomes" id="UP000194218"/>
    </source>
</evidence>
<protein>
    <recommendedName>
        <fullName evidence="6">S-adenosyl-L-methionine-dependent methyltransferase</fullName>
        <ecNumber evidence="6">2.1.1.-</ecNumber>
    </recommendedName>
</protein>
<comment type="similarity">
    <text evidence="2 6">Belongs to the UPF0677 family.</text>
</comment>
<keyword evidence="4 7" id="KW-0808">Transferase</keyword>
<dbReference type="GO" id="GO:0008168">
    <property type="term" value="F:methyltransferase activity"/>
    <property type="evidence" value="ECO:0007669"/>
    <property type="project" value="UniProtKB-UniRule"/>
</dbReference>
<keyword evidence="8" id="KW-1185">Reference proteome</keyword>
<dbReference type="Pfam" id="PF04072">
    <property type="entry name" value="LCM"/>
    <property type="match status" value="1"/>
</dbReference>